<reference evidence="9" key="1">
    <citation type="submission" date="2022-11" db="EMBL/GenBank/DDBJ databases">
        <authorList>
            <person name="Scott C."/>
            <person name="Bruce N."/>
        </authorList>
    </citation>
    <scope>NUCLEOTIDE SEQUENCE</scope>
</reference>
<dbReference type="InterPro" id="IPR007219">
    <property type="entry name" value="XnlR_reg_dom"/>
</dbReference>
<keyword evidence="6" id="KW-0539">Nucleus</keyword>
<dbReference type="InterPro" id="IPR051615">
    <property type="entry name" value="Transcr_Regulatory_Elem"/>
</dbReference>
<dbReference type="PANTHER" id="PTHR31313:SF79">
    <property type="entry name" value="C6 FINGER DOMAIN-CONTAINING PROTEIN"/>
    <property type="match status" value="1"/>
</dbReference>
<feature type="domain" description="Xylanolytic transcriptional activator regulatory" evidence="8">
    <location>
        <begin position="330"/>
        <end position="412"/>
    </location>
</feature>
<keyword evidence="5" id="KW-0804">Transcription</keyword>
<evidence type="ECO:0000256" key="6">
    <source>
        <dbReference type="ARBA" id="ARBA00023242"/>
    </source>
</evidence>
<name>A0A9P1HAK8_9PEZI</name>
<evidence type="ECO:0000256" key="4">
    <source>
        <dbReference type="ARBA" id="ARBA00023125"/>
    </source>
</evidence>
<dbReference type="Proteomes" id="UP000838763">
    <property type="component" value="Unassembled WGS sequence"/>
</dbReference>
<evidence type="ECO:0000256" key="2">
    <source>
        <dbReference type="ARBA" id="ARBA00022833"/>
    </source>
</evidence>
<feature type="region of interest" description="Disordered" evidence="7">
    <location>
        <begin position="56"/>
        <end position="92"/>
    </location>
</feature>
<dbReference type="AlphaFoldDB" id="A0A9P1HAK8"/>
<dbReference type="SMART" id="SM00906">
    <property type="entry name" value="Fungal_trans"/>
    <property type="match status" value="1"/>
</dbReference>
<keyword evidence="4" id="KW-0238">DNA-binding</keyword>
<evidence type="ECO:0000256" key="1">
    <source>
        <dbReference type="ARBA" id="ARBA00022723"/>
    </source>
</evidence>
<protein>
    <recommendedName>
        <fullName evidence="8">Xylanolytic transcriptional activator regulatory domain-containing protein</fullName>
    </recommendedName>
</protein>
<evidence type="ECO:0000256" key="7">
    <source>
        <dbReference type="SAM" id="MobiDB-lite"/>
    </source>
</evidence>
<sequence>MTHDPTSRKILPQSSQMASFNFVPQPAPQAQKNYVFVDEHNRHKRLKVMRACEGAPTMQSGSASASSTPMSAYDPSSRSFSAAPTSVHGGYSQQSMMNTTPKAGGPIYQQPSFAESQTNLFQAVQYPDAQQQSQPNLHYASVNPAVNVVDESYASHNVFPTPPCMEAQLKKIPLVNEAGTAPYLRNKASFRREEEPVIDEVDDFSVVLPPMTPGKIRIPPALMPDDATAHQYLDLYFTNVHPFLPVLSKAIFYQQWNTNRAAISPLILEAMFAIAGRLADEPAQGQQWLALAAAHADAFMDVPRLSTLQALLIILKAKEGAPKKGYYYRSWMAIVQCVQMGKDLGLDEHYADHQAGRGCESTELECRMKTRIWQTVFALEVMIGSPQGRTDLAVDIDEVDFRLPQPIPGDDEEEAVVSRNFTHLARLVRNVSRMNSVYARIKKRKEWGIDPEFVQLNPSLNSWLAELPADLSITFPPDNSPPWIPSPFVGNLHQYHYLTFILLHRPQLAFCDPNDLEGKWKQHMMICYSSAKAICRVQEAILNSFGMSGLQYMLRGFSFPVYCALSCVVLHLVAMTSPDPDLNTDSREFFQRQMRVMEKIMVVWPMPELQRQIDAVREAFSMDTRKPFVLKPSFPTGARHPAPRHHLAQVRAIGL</sequence>
<dbReference type="PANTHER" id="PTHR31313">
    <property type="entry name" value="TY1 ENHANCER ACTIVATOR"/>
    <property type="match status" value="1"/>
</dbReference>
<evidence type="ECO:0000256" key="5">
    <source>
        <dbReference type="ARBA" id="ARBA00023163"/>
    </source>
</evidence>
<gene>
    <name evidence="9" type="ORF">PPNO1_LOCUS8248</name>
</gene>
<evidence type="ECO:0000313" key="9">
    <source>
        <dbReference type="EMBL" id="CAI4218671.1"/>
    </source>
</evidence>
<dbReference type="GO" id="GO:0003677">
    <property type="term" value="F:DNA binding"/>
    <property type="evidence" value="ECO:0007669"/>
    <property type="project" value="UniProtKB-KW"/>
</dbReference>
<accession>A0A9P1HAK8</accession>
<proteinExistence type="predicted"/>
<evidence type="ECO:0000313" key="10">
    <source>
        <dbReference type="Proteomes" id="UP000838763"/>
    </source>
</evidence>
<feature type="compositionally biased region" description="Low complexity" evidence="7">
    <location>
        <begin position="60"/>
        <end position="72"/>
    </location>
</feature>
<keyword evidence="10" id="KW-1185">Reference proteome</keyword>
<dbReference type="OrthoDB" id="2283631at2759"/>
<dbReference type="GO" id="GO:0006351">
    <property type="term" value="P:DNA-templated transcription"/>
    <property type="evidence" value="ECO:0007669"/>
    <property type="project" value="InterPro"/>
</dbReference>
<evidence type="ECO:0000256" key="3">
    <source>
        <dbReference type="ARBA" id="ARBA00023015"/>
    </source>
</evidence>
<keyword evidence="1" id="KW-0479">Metal-binding</keyword>
<comment type="caution">
    <text evidence="9">The sequence shown here is derived from an EMBL/GenBank/DDBJ whole genome shotgun (WGS) entry which is preliminary data.</text>
</comment>
<feature type="compositionally biased region" description="Polar residues" evidence="7">
    <location>
        <begin position="74"/>
        <end position="84"/>
    </location>
</feature>
<dbReference type="CDD" id="cd12148">
    <property type="entry name" value="fungal_TF_MHR"/>
    <property type="match status" value="1"/>
</dbReference>
<dbReference type="Pfam" id="PF04082">
    <property type="entry name" value="Fungal_trans"/>
    <property type="match status" value="1"/>
</dbReference>
<evidence type="ECO:0000259" key="8">
    <source>
        <dbReference type="SMART" id="SM00906"/>
    </source>
</evidence>
<dbReference type="GO" id="GO:0008270">
    <property type="term" value="F:zinc ion binding"/>
    <property type="evidence" value="ECO:0007669"/>
    <property type="project" value="InterPro"/>
</dbReference>
<dbReference type="EMBL" id="CALLCH030000018">
    <property type="protein sequence ID" value="CAI4218671.1"/>
    <property type="molecule type" value="Genomic_DNA"/>
</dbReference>
<keyword evidence="3" id="KW-0805">Transcription regulation</keyword>
<organism evidence="9 10">
    <name type="scientific">Parascedosporium putredinis</name>
    <dbReference type="NCBI Taxonomy" id="1442378"/>
    <lineage>
        <taxon>Eukaryota</taxon>
        <taxon>Fungi</taxon>
        <taxon>Dikarya</taxon>
        <taxon>Ascomycota</taxon>
        <taxon>Pezizomycotina</taxon>
        <taxon>Sordariomycetes</taxon>
        <taxon>Hypocreomycetidae</taxon>
        <taxon>Microascales</taxon>
        <taxon>Microascaceae</taxon>
        <taxon>Parascedosporium</taxon>
    </lineage>
</organism>
<keyword evidence="2" id="KW-0862">Zinc</keyword>